<accession>A0ABD3X9V0</accession>
<protein>
    <submittedName>
        <fullName evidence="1">Uncharacterized protein</fullName>
    </submittedName>
</protein>
<evidence type="ECO:0000313" key="1">
    <source>
        <dbReference type="EMBL" id="KAL3881783.1"/>
    </source>
</evidence>
<feature type="non-terminal residue" evidence="1">
    <location>
        <position position="180"/>
    </location>
</feature>
<dbReference type="EMBL" id="JBJQND010000003">
    <property type="protein sequence ID" value="KAL3881783.1"/>
    <property type="molecule type" value="Genomic_DNA"/>
</dbReference>
<dbReference type="AlphaFoldDB" id="A0ABD3X9V0"/>
<sequence>SFIWHKVLAESEEKCPLLPSLLKAAGSKSRMEMKLASENHWLAPNIGAIIGQIAFMWNTGHMKLLQQMVGVEMWLAGCSREAFARLNHLGLCLSIHAVRRCIDMIRWQYADALLQQKSLLTNRTPQAKIRLFDNDEPFSEELGVRMLDDTGITELYYALEQDFLSEEQDSLSESNEDQVN</sequence>
<gene>
    <name evidence="1" type="ORF">ACJMK2_028176</name>
</gene>
<name>A0ABD3X9V0_SINWO</name>
<proteinExistence type="predicted"/>
<reference evidence="1 2" key="1">
    <citation type="submission" date="2024-11" db="EMBL/GenBank/DDBJ databases">
        <title>Chromosome-level genome assembly of the freshwater bivalve Anodonta woodiana.</title>
        <authorList>
            <person name="Chen X."/>
        </authorList>
    </citation>
    <scope>NUCLEOTIDE SEQUENCE [LARGE SCALE GENOMIC DNA]</scope>
    <source>
        <strain evidence="1">MN2024</strain>
        <tissue evidence="1">Gills</tissue>
    </source>
</reference>
<evidence type="ECO:0000313" key="2">
    <source>
        <dbReference type="Proteomes" id="UP001634394"/>
    </source>
</evidence>
<feature type="non-terminal residue" evidence="1">
    <location>
        <position position="1"/>
    </location>
</feature>
<comment type="caution">
    <text evidence="1">The sequence shown here is derived from an EMBL/GenBank/DDBJ whole genome shotgun (WGS) entry which is preliminary data.</text>
</comment>
<organism evidence="1 2">
    <name type="scientific">Sinanodonta woodiana</name>
    <name type="common">Chinese pond mussel</name>
    <name type="synonym">Anodonta woodiana</name>
    <dbReference type="NCBI Taxonomy" id="1069815"/>
    <lineage>
        <taxon>Eukaryota</taxon>
        <taxon>Metazoa</taxon>
        <taxon>Spiralia</taxon>
        <taxon>Lophotrochozoa</taxon>
        <taxon>Mollusca</taxon>
        <taxon>Bivalvia</taxon>
        <taxon>Autobranchia</taxon>
        <taxon>Heteroconchia</taxon>
        <taxon>Palaeoheterodonta</taxon>
        <taxon>Unionida</taxon>
        <taxon>Unionoidea</taxon>
        <taxon>Unionidae</taxon>
        <taxon>Unioninae</taxon>
        <taxon>Sinanodonta</taxon>
    </lineage>
</organism>
<dbReference type="Proteomes" id="UP001634394">
    <property type="component" value="Unassembled WGS sequence"/>
</dbReference>
<keyword evidence="2" id="KW-1185">Reference proteome</keyword>